<sequence>MKTVQKYIITVLFLSSVAMVFSAIPLIADPGCSVTLCLSMCEHQDTVYICSLMGKAEHYDENDSPLPVSLTLHLHCTYVGPFWFDECERVETFSGNGLISGTINCTLNSGIFEGVCLVDKSCVCN</sequence>
<proteinExistence type="predicted"/>
<keyword evidence="1" id="KW-1133">Transmembrane helix</keyword>
<dbReference type="AlphaFoldDB" id="A0A182C7Y1"/>
<keyword evidence="3" id="KW-1185">Reference proteome</keyword>
<protein>
    <submittedName>
        <fullName evidence="2">Uncharacterized protein</fullName>
    </submittedName>
</protein>
<name>A0A182C7Y1_9BACT</name>
<reference evidence="2 3" key="1">
    <citation type="submission" date="2014-02" db="EMBL/GenBank/DDBJ databases">
        <title>Kosmotoga genome sequencing.</title>
        <authorList>
            <person name="Pollo S.M."/>
            <person name="Charchuk R."/>
            <person name="Nesbo C.L."/>
        </authorList>
    </citation>
    <scope>NUCLEOTIDE SEQUENCE [LARGE SCALE GENOMIC DNA]</scope>
    <source>
        <strain evidence="2 3">S304</strain>
    </source>
</reference>
<evidence type="ECO:0000256" key="1">
    <source>
        <dbReference type="SAM" id="Phobius"/>
    </source>
</evidence>
<accession>A0A182C7Y1</accession>
<keyword evidence="1" id="KW-0472">Membrane</keyword>
<keyword evidence="1" id="KW-0812">Transmembrane</keyword>
<feature type="transmembrane region" description="Helical" evidence="1">
    <location>
        <begin position="7"/>
        <end position="28"/>
    </location>
</feature>
<organism evidence="2 3">
    <name type="scientific">Kosmotoga arenicorallina S304</name>
    <dbReference type="NCBI Taxonomy" id="1453497"/>
    <lineage>
        <taxon>Bacteria</taxon>
        <taxon>Thermotogati</taxon>
        <taxon>Thermotogota</taxon>
        <taxon>Thermotogae</taxon>
        <taxon>Kosmotogales</taxon>
        <taxon>Kosmotogaceae</taxon>
        <taxon>Kosmotoga</taxon>
    </lineage>
</organism>
<evidence type="ECO:0000313" key="2">
    <source>
        <dbReference type="EMBL" id="OAA31826.1"/>
    </source>
</evidence>
<evidence type="ECO:0000313" key="3">
    <source>
        <dbReference type="Proteomes" id="UP000077339"/>
    </source>
</evidence>
<dbReference type="PATRIC" id="fig|1453497.3.peg.610"/>
<dbReference type="Proteomes" id="UP000077339">
    <property type="component" value="Unassembled WGS sequence"/>
</dbReference>
<dbReference type="EMBL" id="JFHK01000002">
    <property type="protein sequence ID" value="OAA31826.1"/>
    <property type="molecule type" value="Genomic_DNA"/>
</dbReference>
<gene>
    <name evidence="2" type="ORF">AT15_03070</name>
</gene>
<comment type="caution">
    <text evidence="2">The sequence shown here is derived from an EMBL/GenBank/DDBJ whole genome shotgun (WGS) entry which is preliminary data.</text>
</comment>